<feature type="transmembrane region" description="Helical" evidence="1">
    <location>
        <begin position="116"/>
        <end position="141"/>
    </location>
</feature>
<organism evidence="2 3">
    <name type="scientific">Kribbella sancticallisti</name>
    <dbReference type="NCBI Taxonomy" id="460087"/>
    <lineage>
        <taxon>Bacteria</taxon>
        <taxon>Bacillati</taxon>
        <taxon>Actinomycetota</taxon>
        <taxon>Actinomycetes</taxon>
        <taxon>Propionibacteriales</taxon>
        <taxon>Kribbellaceae</taxon>
        <taxon>Kribbella</taxon>
    </lineage>
</organism>
<protein>
    <recommendedName>
        <fullName evidence="4">5-bromo-4-chloroindolyl phosphate hydrolysis protein</fullName>
    </recommendedName>
</protein>
<proteinExistence type="predicted"/>
<keyword evidence="1" id="KW-0472">Membrane</keyword>
<dbReference type="EMBL" id="BAAAOS010000038">
    <property type="protein sequence ID" value="GAA1592327.1"/>
    <property type="molecule type" value="Genomic_DNA"/>
</dbReference>
<accession>A0ABN2E0E5</accession>
<sequence length="332" mass="36393">MLIPPGGNSIRCSTYARISRWYAGNARRYAECRTVEEVSMGPEPVFAPDVPKEVRRLFERRPDLFVPAGQPKPKRQTSWSVEPAGTFGSLLVWLAVCVGGWILALIIFAMTLPTAVAAWASLVLAAVAVVATGAVAVRSAVEDRGHKAARRYHGKYLLAEDFDAEAGRMLTRAQRAVKTVLEATVTWRGLLDDVKNDLVLPEQLWDLGQVLHEQSVLRARQHEVARGMATAELDAVLGPQRRALSRSVDAIERKVELLERYAERVRSADAALRAEAALEDGDRYIELLARTEPAGDTSVVQGFADEAASLRDTLSRSIESARDAGRTLALPD</sequence>
<evidence type="ECO:0000313" key="3">
    <source>
        <dbReference type="Proteomes" id="UP001500393"/>
    </source>
</evidence>
<comment type="caution">
    <text evidence="2">The sequence shown here is derived from an EMBL/GenBank/DDBJ whole genome shotgun (WGS) entry which is preliminary data.</text>
</comment>
<name>A0ABN2E0E5_9ACTN</name>
<dbReference type="Proteomes" id="UP001500393">
    <property type="component" value="Unassembled WGS sequence"/>
</dbReference>
<evidence type="ECO:0000256" key="1">
    <source>
        <dbReference type="SAM" id="Phobius"/>
    </source>
</evidence>
<keyword evidence="1" id="KW-0812">Transmembrane</keyword>
<feature type="transmembrane region" description="Helical" evidence="1">
    <location>
        <begin position="90"/>
        <end position="110"/>
    </location>
</feature>
<keyword evidence="1" id="KW-1133">Transmembrane helix</keyword>
<keyword evidence="3" id="KW-1185">Reference proteome</keyword>
<reference evidence="2 3" key="1">
    <citation type="journal article" date="2019" name="Int. J. Syst. Evol. Microbiol.">
        <title>The Global Catalogue of Microorganisms (GCM) 10K type strain sequencing project: providing services to taxonomists for standard genome sequencing and annotation.</title>
        <authorList>
            <consortium name="The Broad Institute Genomics Platform"/>
            <consortium name="The Broad Institute Genome Sequencing Center for Infectious Disease"/>
            <person name="Wu L."/>
            <person name="Ma J."/>
        </authorList>
    </citation>
    <scope>NUCLEOTIDE SEQUENCE [LARGE SCALE GENOMIC DNA]</scope>
    <source>
        <strain evidence="2 3">JCM 14969</strain>
    </source>
</reference>
<evidence type="ECO:0008006" key="4">
    <source>
        <dbReference type="Google" id="ProtNLM"/>
    </source>
</evidence>
<gene>
    <name evidence="2" type="ORF">GCM10009789_53020</name>
</gene>
<evidence type="ECO:0000313" key="2">
    <source>
        <dbReference type="EMBL" id="GAA1592327.1"/>
    </source>
</evidence>